<protein>
    <submittedName>
        <fullName evidence="1">Uncharacterized protein</fullName>
    </submittedName>
</protein>
<name>R7W7W2_AEGTA</name>
<dbReference type="EnsemblPlants" id="EMT17218">
    <property type="protein sequence ID" value="EMT17218"/>
    <property type="gene ID" value="F775_24504"/>
</dbReference>
<accession>R7W7W2</accession>
<evidence type="ECO:0000313" key="1">
    <source>
        <dbReference type="EnsemblPlants" id="EMT17218"/>
    </source>
</evidence>
<reference evidence="1" key="1">
    <citation type="submission" date="2015-06" db="UniProtKB">
        <authorList>
            <consortium name="EnsemblPlants"/>
        </authorList>
    </citation>
    <scope>IDENTIFICATION</scope>
</reference>
<proteinExistence type="predicted"/>
<dbReference type="AlphaFoldDB" id="R7W7W2"/>
<sequence>MKRSSTHVALLLALIVCCSMASSAAATREFEDSRNLQTGPFVDGNREGERPPAPWASGRSGAAIIGVAQKWTHQPLCLLRQPTGKLVCPSDYIEAFKPWESWLLYSYAAPCHAQLPYKFIRRDTVRDRALRRHMQRHARVRHAAAAPTLHRRHLQRRTARPSSRLFQCHRCDGQSYALGKFTVFGARVK</sequence>
<organism evidence="1">
    <name type="scientific">Aegilops tauschii</name>
    <name type="common">Tausch's goatgrass</name>
    <name type="synonym">Aegilops squarrosa</name>
    <dbReference type="NCBI Taxonomy" id="37682"/>
    <lineage>
        <taxon>Eukaryota</taxon>
        <taxon>Viridiplantae</taxon>
        <taxon>Streptophyta</taxon>
        <taxon>Embryophyta</taxon>
        <taxon>Tracheophyta</taxon>
        <taxon>Spermatophyta</taxon>
        <taxon>Magnoliopsida</taxon>
        <taxon>Liliopsida</taxon>
        <taxon>Poales</taxon>
        <taxon>Poaceae</taxon>
        <taxon>BOP clade</taxon>
        <taxon>Pooideae</taxon>
        <taxon>Triticodae</taxon>
        <taxon>Triticeae</taxon>
        <taxon>Triticinae</taxon>
        <taxon>Aegilops</taxon>
    </lineage>
</organism>